<dbReference type="PROSITE" id="PS50405">
    <property type="entry name" value="GST_CTER"/>
    <property type="match status" value="1"/>
</dbReference>
<dbReference type="Gene3D" id="1.20.1050.10">
    <property type="match status" value="1"/>
</dbReference>
<dbReference type="Gene3D" id="3.40.30.10">
    <property type="entry name" value="Glutaredoxin"/>
    <property type="match status" value="1"/>
</dbReference>
<evidence type="ECO:0000256" key="2">
    <source>
        <dbReference type="ARBA" id="ARBA00012452"/>
    </source>
</evidence>
<dbReference type="PANTHER" id="PTHR43900">
    <property type="entry name" value="GLUTATHIONE S-TRANSFERASE RHO"/>
    <property type="match status" value="1"/>
</dbReference>
<dbReference type="SFLD" id="SFLDS00019">
    <property type="entry name" value="Glutathione_Transferase_(cytos"/>
    <property type="match status" value="1"/>
</dbReference>
<reference evidence="8 9" key="1">
    <citation type="journal article" date="2017" name="Mol. Ecol.">
        <title>Comparative and population genomic landscape of Phellinus noxius: A hypervariable fungus causing root rot in trees.</title>
        <authorList>
            <person name="Chung C.L."/>
            <person name="Lee T.J."/>
            <person name="Akiba M."/>
            <person name="Lee H.H."/>
            <person name="Kuo T.H."/>
            <person name="Liu D."/>
            <person name="Ke H.M."/>
            <person name="Yokoi T."/>
            <person name="Roa M.B."/>
            <person name="Lu M.J."/>
            <person name="Chang Y.Y."/>
            <person name="Ann P.J."/>
            <person name="Tsai J.N."/>
            <person name="Chen C.Y."/>
            <person name="Tzean S.S."/>
            <person name="Ota Y."/>
            <person name="Hattori T."/>
            <person name="Sahashi N."/>
            <person name="Liou R.F."/>
            <person name="Kikuchi T."/>
            <person name="Tsai I.J."/>
        </authorList>
    </citation>
    <scope>NUCLEOTIDE SEQUENCE [LARGE SCALE GENOMIC DNA]</scope>
    <source>
        <strain evidence="8 9">FFPRI411160</strain>
    </source>
</reference>
<organism evidence="8 9">
    <name type="scientific">Pyrrhoderma noxium</name>
    <dbReference type="NCBI Taxonomy" id="2282107"/>
    <lineage>
        <taxon>Eukaryota</taxon>
        <taxon>Fungi</taxon>
        <taxon>Dikarya</taxon>
        <taxon>Basidiomycota</taxon>
        <taxon>Agaricomycotina</taxon>
        <taxon>Agaricomycetes</taxon>
        <taxon>Hymenochaetales</taxon>
        <taxon>Hymenochaetaceae</taxon>
        <taxon>Pyrrhoderma</taxon>
    </lineage>
</organism>
<dbReference type="InterPro" id="IPR010987">
    <property type="entry name" value="Glutathione-S-Trfase_C-like"/>
</dbReference>
<keyword evidence="3" id="KW-0808">Transferase</keyword>
<dbReference type="GO" id="GO:0005737">
    <property type="term" value="C:cytoplasm"/>
    <property type="evidence" value="ECO:0007669"/>
    <property type="project" value="TreeGrafter"/>
</dbReference>
<evidence type="ECO:0000259" key="6">
    <source>
        <dbReference type="PROSITE" id="PS50404"/>
    </source>
</evidence>
<feature type="domain" description="GST N-terminal" evidence="6">
    <location>
        <begin position="1"/>
        <end position="83"/>
    </location>
</feature>
<dbReference type="Pfam" id="PF13409">
    <property type="entry name" value="GST_N_2"/>
    <property type="match status" value="1"/>
</dbReference>
<dbReference type="PROSITE" id="PS50404">
    <property type="entry name" value="GST_NTER"/>
    <property type="match status" value="1"/>
</dbReference>
<dbReference type="InParanoid" id="A0A286U6P4"/>
<dbReference type="SUPFAM" id="SSF52833">
    <property type="entry name" value="Thioredoxin-like"/>
    <property type="match status" value="1"/>
</dbReference>
<dbReference type="InterPro" id="IPR004046">
    <property type="entry name" value="GST_C"/>
</dbReference>
<dbReference type="GO" id="GO:0009636">
    <property type="term" value="P:response to toxic substance"/>
    <property type="evidence" value="ECO:0007669"/>
    <property type="project" value="UniProtKB-ARBA"/>
</dbReference>
<dbReference type="SUPFAM" id="SSF47616">
    <property type="entry name" value="GST C-terminal domain-like"/>
    <property type="match status" value="1"/>
</dbReference>
<dbReference type="SFLD" id="SFLDG01154">
    <property type="entry name" value="Main.5:_Phi-like"/>
    <property type="match status" value="1"/>
</dbReference>
<dbReference type="EC" id="2.5.1.18" evidence="2"/>
<dbReference type="GO" id="GO:0004364">
    <property type="term" value="F:glutathione transferase activity"/>
    <property type="evidence" value="ECO:0007669"/>
    <property type="project" value="UniProtKB-EC"/>
</dbReference>
<accession>A0A286U6P4</accession>
<evidence type="ECO:0000313" key="9">
    <source>
        <dbReference type="Proteomes" id="UP000217199"/>
    </source>
</evidence>
<evidence type="ECO:0000259" key="7">
    <source>
        <dbReference type="PROSITE" id="PS50405"/>
    </source>
</evidence>
<protein>
    <recommendedName>
        <fullName evidence="2">glutathione transferase</fullName>
        <ecNumber evidence="2">2.5.1.18</ecNumber>
    </recommendedName>
</protein>
<comment type="caution">
    <text evidence="8">The sequence shown here is derived from an EMBL/GenBank/DDBJ whole genome shotgun (WGS) entry which is preliminary data.</text>
</comment>
<evidence type="ECO:0000256" key="4">
    <source>
        <dbReference type="ARBA" id="ARBA00047960"/>
    </source>
</evidence>
<dbReference type="OrthoDB" id="249703at2759"/>
<comment type="similarity">
    <text evidence="1">Belongs to the GST superfamily. Phi family.</text>
</comment>
<dbReference type="InterPro" id="IPR040079">
    <property type="entry name" value="Glutathione_S-Trfase"/>
</dbReference>
<dbReference type="Pfam" id="PF00043">
    <property type="entry name" value="GST_C"/>
    <property type="match status" value="1"/>
</dbReference>
<sequence>MVLKIYGTIPSPPAQIVLLTLKEIGIPYELIIVNTAEKEQKTPAYIAKHPFGQVPLLEDDDGFIVYESRAIARYLVLKYAPNSGLIPKGVKESALFEQAVSIEISNFTPYVQGIAAEKFFKPTFYGISTDEAKAAEHQATLEEKLKVYDVILSKQKYVAGDSLTLADIFHIPFTAAAVNHAGYKGLEAFPNVSRWWNELTSRPSYKEVWASVEEFKAKLKK</sequence>
<proteinExistence type="inferred from homology"/>
<dbReference type="InterPro" id="IPR036249">
    <property type="entry name" value="Thioredoxin-like_sf"/>
</dbReference>
<evidence type="ECO:0000256" key="5">
    <source>
        <dbReference type="ARBA" id="ARBA00053259"/>
    </source>
</evidence>
<dbReference type="GO" id="GO:0006749">
    <property type="term" value="P:glutathione metabolic process"/>
    <property type="evidence" value="ECO:0007669"/>
    <property type="project" value="TreeGrafter"/>
</dbReference>
<evidence type="ECO:0000256" key="3">
    <source>
        <dbReference type="ARBA" id="ARBA00022679"/>
    </source>
</evidence>
<dbReference type="FunFam" id="3.40.30.10:FF:000039">
    <property type="entry name" value="Glutathione S-transferase domain"/>
    <property type="match status" value="1"/>
</dbReference>
<dbReference type="FunFam" id="1.20.1050.10:FF:000004">
    <property type="entry name" value="Glutathione S-transferase F2"/>
    <property type="match status" value="1"/>
</dbReference>
<evidence type="ECO:0000256" key="1">
    <source>
        <dbReference type="ARBA" id="ARBA00010128"/>
    </source>
</evidence>
<dbReference type="AlphaFoldDB" id="A0A286U6P4"/>
<dbReference type="STRING" id="2282107.A0A286U6P4"/>
<dbReference type="PANTHER" id="PTHR43900:SF3">
    <property type="entry name" value="GLUTATHIONE S-TRANSFERASE RHO"/>
    <property type="match status" value="1"/>
</dbReference>
<feature type="domain" description="GST C-terminal" evidence="7">
    <location>
        <begin position="89"/>
        <end position="219"/>
    </location>
</feature>
<gene>
    <name evidence="8" type="ORF">PNOK_0900100</name>
</gene>
<keyword evidence="9" id="KW-1185">Reference proteome</keyword>
<dbReference type="InterPro" id="IPR004045">
    <property type="entry name" value="Glutathione_S-Trfase_N"/>
</dbReference>
<dbReference type="Proteomes" id="UP000217199">
    <property type="component" value="Unassembled WGS sequence"/>
</dbReference>
<dbReference type="SFLD" id="SFLDG00358">
    <property type="entry name" value="Main_(cytGST)"/>
    <property type="match status" value="1"/>
</dbReference>
<comment type="catalytic activity">
    <reaction evidence="4">
        <text>RX + glutathione = an S-substituted glutathione + a halide anion + H(+)</text>
        <dbReference type="Rhea" id="RHEA:16437"/>
        <dbReference type="ChEBI" id="CHEBI:15378"/>
        <dbReference type="ChEBI" id="CHEBI:16042"/>
        <dbReference type="ChEBI" id="CHEBI:17792"/>
        <dbReference type="ChEBI" id="CHEBI:57925"/>
        <dbReference type="ChEBI" id="CHEBI:90779"/>
        <dbReference type="EC" id="2.5.1.18"/>
    </reaction>
</comment>
<name>A0A286U6P4_9AGAM</name>
<dbReference type="EMBL" id="NBII01000010">
    <property type="protein sequence ID" value="PAV15240.1"/>
    <property type="molecule type" value="Genomic_DNA"/>
</dbReference>
<dbReference type="GO" id="GO:0043295">
    <property type="term" value="F:glutathione binding"/>
    <property type="evidence" value="ECO:0007669"/>
    <property type="project" value="TreeGrafter"/>
</dbReference>
<evidence type="ECO:0000313" key="8">
    <source>
        <dbReference type="EMBL" id="PAV15240.1"/>
    </source>
</evidence>
<comment type="function">
    <text evidence="5">May be involved in the conjugation of reduced glutathione to a wide number of exogenous and endogenous hydrophobic electrophiles and have a detoxification role against certain herbicides.</text>
</comment>
<dbReference type="InterPro" id="IPR036282">
    <property type="entry name" value="Glutathione-S-Trfase_C_sf"/>
</dbReference>